<gene>
    <name evidence="6" type="primary">era</name>
    <name evidence="11" type="ORF">TQ37_07885</name>
</gene>
<dbReference type="InterPro" id="IPR015946">
    <property type="entry name" value="KH_dom-like_a/b"/>
</dbReference>
<dbReference type="PROSITE" id="PS50823">
    <property type="entry name" value="KH_TYPE_2"/>
    <property type="match status" value="1"/>
</dbReference>
<reference evidence="11 12" key="2">
    <citation type="submission" date="2015-05" db="EMBL/GenBank/DDBJ databases">
        <title>Lifestyle Evolution in Cyanobacterial Symbionts of Sponges.</title>
        <authorList>
            <person name="Burgsdorf I."/>
            <person name="Slaby B.M."/>
            <person name="Handley K.M."/>
            <person name="Haber M."/>
            <person name="Blom J."/>
            <person name="Marshall C.W."/>
            <person name="Gilbert J.A."/>
            <person name="Hentschel U."/>
            <person name="Steindler L."/>
        </authorList>
    </citation>
    <scope>NUCLEOTIDE SEQUENCE [LARGE SCALE GENOMIC DNA]</scope>
    <source>
        <strain evidence="11">15L</strain>
    </source>
</reference>
<evidence type="ECO:0000256" key="1">
    <source>
        <dbReference type="ARBA" id="ARBA00007921"/>
    </source>
</evidence>
<dbReference type="InterPro" id="IPR030388">
    <property type="entry name" value="G_ERA_dom"/>
</dbReference>
<evidence type="ECO:0000256" key="2">
    <source>
        <dbReference type="ARBA" id="ARBA00020484"/>
    </source>
</evidence>
<comment type="caution">
    <text evidence="11">The sequence shown here is derived from an EMBL/GenBank/DDBJ whole genome shotgun (WGS) entry which is preliminary data.</text>
</comment>
<keyword evidence="6" id="KW-0690">Ribosome biogenesis</keyword>
<dbReference type="Pfam" id="PF01926">
    <property type="entry name" value="MMR_HSR1"/>
    <property type="match status" value="1"/>
</dbReference>
<feature type="region of interest" description="G3" evidence="7">
    <location>
        <begin position="72"/>
        <end position="75"/>
    </location>
</feature>
<dbReference type="SUPFAM" id="SSF54814">
    <property type="entry name" value="Prokaryotic type KH domain (KH-domain type II)"/>
    <property type="match status" value="1"/>
</dbReference>
<dbReference type="GO" id="GO:0005525">
    <property type="term" value="F:GTP binding"/>
    <property type="evidence" value="ECO:0007669"/>
    <property type="project" value="UniProtKB-UniRule"/>
</dbReference>
<protein>
    <recommendedName>
        <fullName evidence="2 6">GTPase Era</fullName>
    </recommendedName>
</protein>
<evidence type="ECO:0000313" key="11">
    <source>
        <dbReference type="EMBL" id="KKZ11005.1"/>
    </source>
</evidence>
<name>A0A0G8ASR7_9SYNE</name>
<dbReference type="InterPro" id="IPR005662">
    <property type="entry name" value="GTPase_Era-like"/>
</dbReference>
<feature type="region of interest" description="G5" evidence="7">
    <location>
        <begin position="163"/>
        <end position="165"/>
    </location>
</feature>
<dbReference type="InterPro" id="IPR027417">
    <property type="entry name" value="P-loop_NTPase"/>
</dbReference>
<dbReference type="NCBIfam" id="NF000908">
    <property type="entry name" value="PRK00089.1"/>
    <property type="match status" value="1"/>
</dbReference>
<evidence type="ECO:0000259" key="10">
    <source>
        <dbReference type="PROSITE" id="PS51713"/>
    </source>
</evidence>
<dbReference type="AlphaFoldDB" id="A0A0G8ASR7"/>
<dbReference type="InterPro" id="IPR009019">
    <property type="entry name" value="KH_sf_prok-type"/>
</dbReference>
<accession>A0A0G8ASR7</accession>
<evidence type="ECO:0000256" key="7">
    <source>
        <dbReference type="PROSITE-ProRule" id="PRU01050"/>
    </source>
</evidence>
<keyword evidence="4 6" id="KW-0694">RNA-binding</keyword>
<dbReference type="InterPro" id="IPR006073">
    <property type="entry name" value="GTP-bd"/>
</dbReference>
<dbReference type="InterPro" id="IPR005225">
    <property type="entry name" value="Small_GTP-bd"/>
</dbReference>
<dbReference type="InterPro" id="IPR004044">
    <property type="entry name" value="KH_dom_type_2"/>
</dbReference>
<comment type="similarity">
    <text evidence="1 6 7 8">Belongs to the TRAFAC class TrmE-Era-EngA-EngB-Septin-like GTPase superfamily. Era GTPase family.</text>
</comment>
<dbReference type="CDD" id="cd22534">
    <property type="entry name" value="KH-II_Era"/>
    <property type="match status" value="1"/>
</dbReference>
<dbReference type="STRING" id="431041.FLM9_751"/>
<feature type="domain" description="KH type-2" evidence="9">
    <location>
        <begin position="215"/>
        <end position="291"/>
    </location>
</feature>
<evidence type="ECO:0000256" key="6">
    <source>
        <dbReference type="HAMAP-Rule" id="MF_00367"/>
    </source>
</evidence>
<dbReference type="GO" id="GO:0070181">
    <property type="term" value="F:small ribosomal subunit rRNA binding"/>
    <property type="evidence" value="ECO:0007669"/>
    <property type="project" value="UniProtKB-UniRule"/>
</dbReference>
<dbReference type="PROSITE" id="PS51713">
    <property type="entry name" value="G_ERA"/>
    <property type="match status" value="1"/>
</dbReference>
<dbReference type="EMBL" id="JYFQ01000157">
    <property type="protein sequence ID" value="KKZ11005.1"/>
    <property type="molecule type" value="Genomic_DNA"/>
</dbReference>
<evidence type="ECO:0000256" key="8">
    <source>
        <dbReference type="RuleBase" id="RU003761"/>
    </source>
</evidence>
<dbReference type="GO" id="GO:0043024">
    <property type="term" value="F:ribosomal small subunit binding"/>
    <property type="evidence" value="ECO:0007669"/>
    <property type="project" value="TreeGrafter"/>
</dbReference>
<evidence type="ECO:0000256" key="5">
    <source>
        <dbReference type="ARBA" id="ARBA00023134"/>
    </source>
</evidence>
<dbReference type="GO" id="GO:0003924">
    <property type="term" value="F:GTPase activity"/>
    <property type="evidence" value="ECO:0007669"/>
    <property type="project" value="UniProtKB-UniRule"/>
</dbReference>
<evidence type="ECO:0000256" key="4">
    <source>
        <dbReference type="ARBA" id="ARBA00022884"/>
    </source>
</evidence>
<feature type="binding site" evidence="6">
    <location>
        <begin position="25"/>
        <end position="32"/>
    </location>
    <ligand>
        <name>GTP</name>
        <dbReference type="ChEBI" id="CHEBI:37565"/>
    </ligand>
</feature>
<keyword evidence="6" id="KW-1003">Cell membrane</keyword>
<dbReference type="NCBIfam" id="TIGR00231">
    <property type="entry name" value="small_GTP"/>
    <property type="match status" value="1"/>
</dbReference>
<feature type="region of interest" description="G2" evidence="7">
    <location>
        <begin position="51"/>
        <end position="55"/>
    </location>
</feature>
<comment type="subunit">
    <text evidence="6">Monomer.</text>
</comment>
<dbReference type="Proteomes" id="UP000035037">
    <property type="component" value="Unassembled WGS sequence"/>
</dbReference>
<dbReference type="GO" id="GO:0005829">
    <property type="term" value="C:cytosol"/>
    <property type="evidence" value="ECO:0007669"/>
    <property type="project" value="TreeGrafter"/>
</dbReference>
<dbReference type="NCBIfam" id="TIGR00436">
    <property type="entry name" value="era"/>
    <property type="match status" value="1"/>
</dbReference>
<proteinExistence type="inferred from homology"/>
<dbReference type="Pfam" id="PF07650">
    <property type="entry name" value="KH_2"/>
    <property type="match status" value="1"/>
</dbReference>
<evidence type="ECO:0000313" key="12">
    <source>
        <dbReference type="Proteomes" id="UP000035037"/>
    </source>
</evidence>
<keyword evidence="6" id="KW-0472">Membrane</keyword>
<dbReference type="HAMAP" id="MF_00367">
    <property type="entry name" value="GTPase_Era"/>
    <property type="match status" value="1"/>
</dbReference>
<dbReference type="PATRIC" id="fig|1608419.3.peg.719"/>
<dbReference type="SUPFAM" id="SSF52540">
    <property type="entry name" value="P-loop containing nucleoside triphosphate hydrolases"/>
    <property type="match status" value="1"/>
</dbReference>
<dbReference type="Gene3D" id="3.40.50.300">
    <property type="entry name" value="P-loop containing nucleotide triphosphate hydrolases"/>
    <property type="match status" value="1"/>
</dbReference>
<keyword evidence="6" id="KW-0699">rRNA-binding</keyword>
<evidence type="ECO:0000256" key="3">
    <source>
        <dbReference type="ARBA" id="ARBA00022741"/>
    </source>
</evidence>
<dbReference type="GO" id="GO:0005886">
    <property type="term" value="C:plasma membrane"/>
    <property type="evidence" value="ECO:0007669"/>
    <property type="project" value="UniProtKB-SubCell"/>
</dbReference>
<feature type="binding site" evidence="6">
    <location>
        <begin position="134"/>
        <end position="137"/>
    </location>
    <ligand>
        <name>GTP</name>
        <dbReference type="ChEBI" id="CHEBI:37565"/>
    </ligand>
</feature>
<keyword evidence="6" id="KW-0963">Cytoplasm</keyword>
<feature type="region of interest" description="G1" evidence="7">
    <location>
        <begin position="25"/>
        <end position="32"/>
    </location>
</feature>
<dbReference type="CDD" id="cd04163">
    <property type="entry name" value="Era"/>
    <property type="match status" value="1"/>
</dbReference>
<feature type="domain" description="Era-type G" evidence="10">
    <location>
        <begin position="17"/>
        <end position="184"/>
    </location>
</feature>
<keyword evidence="3 6" id="KW-0547">Nucleotide-binding</keyword>
<evidence type="ECO:0000259" key="9">
    <source>
        <dbReference type="PROSITE" id="PS50823"/>
    </source>
</evidence>
<comment type="subcellular location">
    <subcellularLocation>
        <location evidence="6">Cytoplasm</location>
    </subcellularLocation>
    <subcellularLocation>
        <location evidence="6">Cell membrane</location>
        <topology evidence="6">Peripheral membrane protein</topology>
    </subcellularLocation>
</comment>
<feature type="region of interest" description="G4" evidence="7">
    <location>
        <begin position="134"/>
        <end position="137"/>
    </location>
</feature>
<dbReference type="PANTHER" id="PTHR42698">
    <property type="entry name" value="GTPASE ERA"/>
    <property type="match status" value="1"/>
</dbReference>
<sequence length="308" mass="33460">MTIKGDHTVAPPTPGYRSGFVALIGRPNVGKSTLLNRLVGHKVAITSPVAQTTRHRLRGILTRATAQLVLLDTPGIHKPHHLLGEHLVKVARSTVGEVDLVLLLMDGSMPPGHGDTYIVQLLRHCATRLVVGLNKQDLVAPERAAELQRSYRSLVGDCPFFGFSALSGVGCEQLVEGLSQRLPEGPPLYPSHTVSDQPERLLLAEQIREQVLHLTREEVPHSVAVCIDGVREERHCTRISAVVLVERSSQKGILIGKGGGMLKAIGTAARLQMQILIAGPVHLELFVKVSPHWRRHPGRLAELGYGNG</sequence>
<dbReference type="GO" id="GO:0000028">
    <property type="term" value="P:ribosomal small subunit assembly"/>
    <property type="evidence" value="ECO:0007669"/>
    <property type="project" value="TreeGrafter"/>
</dbReference>
<organism evidence="11 12">
    <name type="scientific">Candidatus Synechococcus spongiarum 15L</name>
    <dbReference type="NCBI Taxonomy" id="1608419"/>
    <lineage>
        <taxon>Bacteria</taxon>
        <taxon>Bacillati</taxon>
        <taxon>Cyanobacteriota</taxon>
        <taxon>Cyanophyceae</taxon>
        <taxon>Synechococcales</taxon>
        <taxon>Synechococcaceae</taxon>
        <taxon>Synechococcus</taxon>
    </lineage>
</organism>
<comment type="function">
    <text evidence="6">An essential GTPase that binds both GDP and GTP, with rapid nucleotide exchange. Plays a role in 16S rRNA processing and 30S ribosomal subunit biogenesis and possibly also in cell cycle regulation and energy metabolism.</text>
</comment>
<keyword evidence="5 6" id="KW-0342">GTP-binding</keyword>
<reference evidence="11 12" key="1">
    <citation type="submission" date="2015-02" db="EMBL/GenBank/DDBJ databases">
        <authorList>
            <person name="Slaby B."/>
            <person name="Hentschel U."/>
        </authorList>
    </citation>
    <scope>NUCLEOTIDE SEQUENCE [LARGE SCALE GENOMIC DNA]</scope>
    <source>
        <strain evidence="11">15L</strain>
    </source>
</reference>
<dbReference type="Gene3D" id="3.30.300.20">
    <property type="match status" value="1"/>
</dbReference>
<dbReference type="PANTHER" id="PTHR42698:SF1">
    <property type="entry name" value="GTPASE ERA, MITOCHONDRIAL"/>
    <property type="match status" value="1"/>
</dbReference>
<feature type="binding site" evidence="6">
    <location>
        <begin position="72"/>
        <end position="76"/>
    </location>
    <ligand>
        <name>GTP</name>
        <dbReference type="ChEBI" id="CHEBI:37565"/>
    </ligand>
</feature>